<keyword evidence="2" id="KW-1185">Reference proteome</keyword>
<dbReference type="AlphaFoldDB" id="A0A2A2JE57"/>
<gene>
    <name evidence="1" type="ORF">WR25_25750</name>
</gene>
<evidence type="ECO:0000313" key="2">
    <source>
        <dbReference type="Proteomes" id="UP000218231"/>
    </source>
</evidence>
<evidence type="ECO:0000313" key="1">
    <source>
        <dbReference type="EMBL" id="PAV59802.1"/>
    </source>
</evidence>
<protein>
    <submittedName>
        <fullName evidence="1">Uncharacterized protein</fullName>
    </submittedName>
</protein>
<proteinExistence type="predicted"/>
<sequence length="163" mass="18343">MANSNSYSATQSQASAHRFGGSVSSMSVSSCNSSSKSSSVSFTYKFMPTELERTIYIINLPEGQKITGAEFDYKKARSVLSCMRVTANPELVKRLDEEVPRNPRTLKIVLPKREDVETCVRRVLYMKDYNIPGVTVQAAVPVIKRQTKSYNNNKYKKEVNTNK</sequence>
<reference evidence="1 2" key="1">
    <citation type="journal article" date="2017" name="Curr. Biol.">
        <title>Genome architecture and evolution of a unichromosomal asexual nematode.</title>
        <authorList>
            <person name="Fradin H."/>
            <person name="Zegar C."/>
            <person name="Gutwein M."/>
            <person name="Lucas J."/>
            <person name="Kovtun M."/>
            <person name="Corcoran D."/>
            <person name="Baugh L.R."/>
            <person name="Kiontke K."/>
            <person name="Gunsalus K."/>
            <person name="Fitch D.H."/>
            <person name="Piano F."/>
        </authorList>
    </citation>
    <scope>NUCLEOTIDE SEQUENCE [LARGE SCALE GENOMIC DNA]</scope>
    <source>
        <strain evidence="1">PF1309</strain>
    </source>
</reference>
<organism evidence="1 2">
    <name type="scientific">Diploscapter pachys</name>
    <dbReference type="NCBI Taxonomy" id="2018661"/>
    <lineage>
        <taxon>Eukaryota</taxon>
        <taxon>Metazoa</taxon>
        <taxon>Ecdysozoa</taxon>
        <taxon>Nematoda</taxon>
        <taxon>Chromadorea</taxon>
        <taxon>Rhabditida</taxon>
        <taxon>Rhabditina</taxon>
        <taxon>Rhabditomorpha</taxon>
        <taxon>Rhabditoidea</taxon>
        <taxon>Rhabditidae</taxon>
        <taxon>Diploscapter</taxon>
    </lineage>
</organism>
<name>A0A2A2JE57_9BILA</name>
<dbReference type="EMBL" id="LIAE01010499">
    <property type="protein sequence ID" value="PAV59802.1"/>
    <property type="molecule type" value="Genomic_DNA"/>
</dbReference>
<comment type="caution">
    <text evidence="1">The sequence shown here is derived from an EMBL/GenBank/DDBJ whole genome shotgun (WGS) entry which is preliminary data.</text>
</comment>
<accession>A0A2A2JE57</accession>
<dbReference type="Proteomes" id="UP000218231">
    <property type="component" value="Unassembled WGS sequence"/>
</dbReference>